<feature type="transmembrane region" description="Helical" evidence="2">
    <location>
        <begin position="155"/>
        <end position="174"/>
    </location>
</feature>
<feature type="transmembrane region" description="Helical" evidence="2">
    <location>
        <begin position="340"/>
        <end position="359"/>
    </location>
</feature>
<keyword evidence="2" id="KW-0472">Membrane</keyword>
<evidence type="ECO:0000256" key="1">
    <source>
        <dbReference type="SAM" id="MobiDB-lite"/>
    </source>
</evidence>
<feature type="transmembrane region" description="Helical" evidence="2">
    <location>
        <begin position="55"/>
        <end position="80"/>
    </location>
</feature>
<feature type="compositionally biased region" description="Low complexity" evidence="1">
    <location>
        <begin position="433"/>
        <end position="453"/>
    </location>
</feature>
<feature type="transmembrane region" description="Helical" evidence="2">
    <location>
        <begin position="21"/>
        <end position="43"/>
    </location>
</feature>
<name>A0A2N9JJE9_9ACTN</name>
<keyword evidence="4" id="KW-1185">Reference proteome</keyword>
<proteinExistence type="predicted"/>
<reference evidence="3 4" key="1">
    <citation type="submission" date="2018-02" db="EMBL/GenBank/DDBJ databases">
        <authorList>
            <person name="Cohen D.B."/>
            <person name="Kent A.D."/>
        </authorList>
    </citation>
    <scope>NUCLEOTIDE SEQUENCE [LARGE SCALE GENOMIC DNA]</scope>
    <source>
        <strain evidence="3">1</strain>
    </source>
</reference>
<dbReference type="RefSeq" id="WP_105186740.1">
    <property type="nucleotide sequence ID" value="NZ_BAAAGO010000006.1"/>
</dbReference>
<accession>A0A2N9JJE9</accession>
<feature type="transmembrane region" description="Helical" evidence="2">
    <location>
        <begin position="258"/>
        <end position="280"/>
    </location>
</feature>
<keyword evidence="2" id="KW-1133">Transmembrane helix</keyword>
<feature type="transmembrane region" description="Helical" evidence="2">
    <location>
        <begin position="101"/>
        <end position="120"/>
    </location>
</feature>
<evidence type="ECO:0000256" key="2">
    <source>
        <dbReference type="SAM" id="Phobius"/>
    </source>
</evidence>
<dbReference type="OrthoDB" id="3804146at2"/>
<evidence type="ECO:0000313" key="4">
    <source>
        <dbReference type="Proteomes" id="UP000238164"/>
    </source>
</evidence>
<dbReference type="KEGG" id="mgg:MPLG2_3145"/>
<feature type="region of interest" description="Disordered" evidence="1">
    <location>
        <begin position="427"/>
        <end position="468"/>
    </location>
</feature>
<dbReference type="Proteomes" id="UP000238164">
    <property type="component" value="Chromosome 1"/>
</dbReference>
<protein>
    <submittedName>
        <fullName evidence="3">Uncharacterized protein</fullName>
    </submittedName>
</protein>
<evidence type="ECO:0000313" key="3">
    <source>
        <dbReference type="EMBL" id="SPD88175.1"/>
    </source>
</evidence>
<dbReference type="AlphaFoldDB" id="A0A2N9JJE9"/>
<sequence>MEPIRSLLSALNQLVTTTGVVWWRCLPRLLVTAMLGWLGYRIFAQGAALVVDVSAWWSLLLLSIGFVVRLSAIIIGLRIAGEQLQIRAAIPLPDDDPRDDSMSHLLSITLLPFLGIYAVFDVITDAANHIQIDYYVFSGLTFERQVLSQFNPEGAGVWLIVGVIVGLYVVRRLVEAWFERTGFRPLGLVTAVTEGFFIMIVLLSGRQVLVMVQQWVDDRNFRVWLDYPGWGLQQVFSWVGVDISDVLDQLGSLWFDTVWPGVVAMVVEPMLWLALASLVYGSQVLSAADLWRRGRPVTVGAGRSGVRIGDRERGVALGFQDAFFGDLNDKYLPTFQSLRLVLSVGATFFAAYLLCYGVLTTGEEWLSRGFYALIGGQRVSFWSFAAPPIELLVEVIAEPLRWVLLATAFHACLVLYAARVDEEVATEPGDGVSTRSTGEGSTGEGSTSAGSTSVVPETVNPGAEGASA</sequence>
<feature type="transmembrane region" description="Helical" evidence="2">
    <location>
        <begin position="186"/>
        <end position="205"/>
    </location>
</feature>
<gene>
    <name evidence="3" type="ORF">MPLG2_3145</name>
</gene>
<dbReference type="EMBL" id="LT985188">
    <property type="protein sequence ID" value="SPD88175.1"/>
    <property type="molecule type" value="Genomic_DNA"/>
</dbReference>
<keyword evidence="2" id="KW-0812">Transmembrane</keyword>
<organism evidence="3 4">
    <name type="scientific">Micropruina glycogenica</name>
    <dbReference type="NCBI Taxonomy" id="75385"/>
    <lineage>
        <taxon>Bacteria</taxon>
        <taxon>Bacillati</taxon>
        <taxon>Actinomycetota</taxon>
        <taxon>Actinomycetes</taxon>
        <taxon>Propionibacteriales</taxon>
        <taxon>Nocardioidaceae</taxon>
        <taxon>Micropruina</taxon>
    </lineage>
</organism>